<proteinExistence type="inferred from homology"/>
<dbReference type="PANTHER" id="PTHR43630:SF1">
    <property type="entry name" value="POLY-BETA-1,6-N-ACETYL-D-GLUCOSAMINE SYNTHASE"/>
    <property type="match status" value="1"/>
</dbReference>
<name>A0A847RNT6_9BACT</name>
<accession>A0A847RNT6</accession>
<feature type="transmembrane region" description="Helical" evidence="4">
    <location>
        <begin position="6"/>
        <end position="24"/>
    </location>
</feature>
<dbReference type="CDD" id="cd06423">
    <property type="entry name" value="CESA_like"/>
    <property type="match status" value="1"/>
</dbReference>
<dbReference type="InterPro" id="IPR029044">
    <property type="entry name" value="Nucleotide-diphossugar_trans"/>
</dbReference>
<dbReference type="SUPFAM" id="SSF53448">
    <property type="entry name" value="Nucleotide-diphospho-sugar transferases"/>
    <property type="match status" value="1"/>
</dbReference>
<dbReference type="GO" id="GO:0016757">
    <property type="term" value="F:glycosyltransferase activity"/>
    <property type="evidence" value="ECO:0007669"/>
    <property type="project" value="UniProtKB-KW"/>
</dbReference>
<comment type="caution">
    <text evidence="5">The sequence shown here is derived from an EMBL/GenBank/DDBJ whole genome shotgun (WGS) entry which is preliminary data.</text>
</comment>
<feature type="transmembrane region" description="Helical" evidence="4">
    <location>
        <begin position="353"/>
        <end position="374"/>
    </location>
</feature>
<feature type="transmembrane region" description="Helical" evidence="4">
    <location>
        <begin position="322"/>
        <end position="341"/>
    </location>
</feature>
<dbReference type="Pfam" id="PF13641">
    <property type="entry name" value="Glyco_tranf_2_3"/>
    <property type="match status" value="1"/>
</dbReference>
<organism evidence="5 6">
    <name type="scientific">Chitinophaga varians</name>
    <dbReference type="NCBI Taxonomy" id="2202339"/>
    <lineage>
        <taxon>Bacteria</taxon>
        <taxon>Pseudomonadati</taxon>
        <taxon>Bacteroidota</taxon>
        <taxon>Chitinophagia</taxon>
        <taxon>Chitinophagales</taxon>
        <taxon>Chitinophagaceae</taxon>
        <taxon>Chitinophaga</taxon>
    </lineage>
</organism>
<evidence type="ECO:0000313" key="5">
    <source>
        <dbReference type="EMBL" id="NLR68639.1"/>
    </source>
</evidence>
<reference evidence="5 6" key="1">
    <citation type="submission" date="2020-04" db="EMBL/GenBank/DDBJ databases">
        <authorList>
            <person name="Yin C."/>
        </authorList>
    </citation>
    <scope>NUCLEOTIDE SEQUENCE [LARGE SCALE GENOMIC DNA]</scope>
    <source>
        <strain evidence="5 6">Ae27</strain>
    </source>
</reference>
<keyword evidence="4" id="KW-0472">Membrane</keyword>
<dbReference type="RefSeq" id="WP_168874600.1">
    <property type="nucleotide sequence ID" value="NZ_JABAIA010000004.1"/>
</dbReference>
<feature type="transmembrane region" description="Helical" evidence="4">
    <location>
        <begin position="282"/>
        <end position="302"/>
    </location>
</feature>
<evidence type="ECO:0000256" key="4">
    <source>
        <dbReference type="SAM" id="Phobius"/>
    </source>
</evidence>
<dbReference type="Proteomes" id="UP000570474">
    <property type="component" value="Unassembled WGS sequence"/>
</dbReference>
<sequence>MWFWDLLLGIYCLKILIWFGLLLTRKVRPEKPLQQMENEILSVDVLLPMYNEERVVVKTIENLLNIDYPGCNIIVVDDGSSDDSYQVACQHFGDHPRVRIVRQNNAGKSAALNRAMNLSESDIIVCVDADTLVRADIMDIILPCFQDKKVAAVSGYIRVGNKVNLLTHMQFIEYITLQNFERSVFEDVNGILVVPGALGAFRREVVKSLDGFTSKALAEDCDITLRMLCANYVIKNAAEAISFTEAPDTVNMFFKQRVRWTVGLVQGLLRYAGQLTRHPNKALAFIVLPYTWCFRIVLPFLVPLADYFFLAGYFLLGNHELLPVYLICMAAETFITGFILVSEKQRFNPLQLIFMQKIFRHLVLFSYVCIFLRWTKGSLYKWNKIPRQGNVELD</sequence>
<keyword evidence="4" id="KW-0812">Transmembrane</keyword>
<dbReference type="PANTHER" id="PTHR43630">
    <property type="entry name" value="POLY-BETA-1,6-N-ACETYL-D-GLUCOSAMINE SYNTHASE"/>
    <property type="match status" value="1"/>
</dbReference>
<evidence type="ECO:0000256" key="2">
    <source>
        <dbReference type="ARBA" id="ARBA00022676"/>
    </source>
</evidence>
<comment type="similarity">
    <text evidence="1">Belongs to the glycosyltransferase 2 family.</text>
</comment>
<keyword evidence="2" id="KW-0328">Glycosyltransferase</keyword>
<protein>
    <submittedName>
        <fullName evidence="5">Glycosyltransferase family 2 protein</fullName>
    </submittedName>
</protein>
<evidence type="ECO:0000256" key="1">
    <source>
        <dbReference type="ARBA" id="ARBA00006739"/>
    </source>
</evidence>
<evidence type="ECO:0000256" key="3">
    <source>
        <dbReference type="ARBA" id="ARBA00022679"/>
    </source>
</evidence>
<gene>
    <name evidence="5" type="ORF">HGH92_30330</name>
</gene>
<keyword evidence="3 5" id="KW-0808">Transferase</keyword>
<evidence type="ECO:0000313" key="6">
    <source>
        <dbReference type="Proteomes" id="UP000570474"/>
    </source>
</evidence>
<dbReference type="AlphaFoldDB" id="A0A847RNT6"/>
<keyword evidence="4" id="KW-1133">Transmembrane helix</keyword>
<dbReference type="Gene3D" id="3.90.550.10">
    <property type="entry name" value="Spore Coat Polysaccharide Biosynthesis Protein SpsA, Chain A"/>
    <property type="match status" value="1"/>
</dbReference>
<dbReference type="EMBL" id="JABAIA010000004">
    <property type="protein sequence ID" value="NLR68639.1"/>
    <property type="molecule type" value="Genomic_DNA"/>
</dbReference>
<keyword evidence="6" id="KW-1185">Reference proteome</keyword>